<proteinExistence type="predicted"/>
<evidence type="ECO:0000256" key="3">
    <source>
        <dbReference type="ARBA" id="ARBA00022737"/>
    </source>
</evidence>
<protein>
    <recommendedName>
        <fullName evidence="7">LRRNT domain-containing protein</fullName>
    </recommendedName>
</protein>
<comment type="caution">
    <text evidence="5">The sequence shown here is derived from an EMBL/GenBank/DDBJ whole genome shotgun (WGS) entry which is preliminary data.</text>
</comment>
<keyword evidence="4" id="KW-0472">Membrane</keyword>
<dbReference type="InterPro" id="IPR032675">
    <property type="entry name" value="LRR_dom_sf"/>
</dbReference>
<keyword evidence="4" id="KW-1133">Transmembrane helix</keyword>
<evidence type="ECO:0000256" key="4">
    <source>
        <dbReference type="SAM" id="Phobius"/>
    </source>
</evidence>
<dbReference type="PANTHER" id="PTHR24373">
    <property type="entry name" value="SLIT RELATED LEUCINE-RICH REPEAT NEURONAL PROTEIN"/>
    <property type="match status" value="1"/>
</dbReference>
<dbReference type="EMBL" id="NEVH01026094">
    <property type="protein sequence ID" value="PNF14740.1"/>
    <property type="molecule type" value="Genomic_DNA"/>
</dbReference>
<evidence type="ECO:0008006" key="7">
    <source>
        <dbReference type="Google" id="ProtNLM"/>
    </source>
</evidence>
<dbReference type="SMART" id="SM00369">
    <property type="entry name" value="LRR_TYP"/>
    <property type="match status" value="4"/>
</dbReference>
<dbReference type="InterPro" id="IPR050328">
    <property type="entry name" value="Dev_Immune_Receptor"/>
</dbReference>
<keyword evidence="1" id="KW-0433">Leucine-rich repeat</keyword>
<gene>
    <name evidence="5" type="ORF">B7P43_G08353</name>
</gene>
<dbReference type="Pfam" id="PF13855">
    <property type="entry name" value="LRR_8"/>
    <property type="match status" value="1"/>
</dbReference>
<evidence type="ECO:0000313" key="5">
    <source>
        <dbReference type="EMBL" id="PNF14740.1"/>
    </source>
</evidence>
<dbReference type="STRING" id="105785.A0A2J7PEH2"/>
<evidence type="ECO:0000256" key="1">
    <source>
        <dbReference type="ARBA" id="ARBA00022614"/>
    </source>
</evidence>
<reference evidence="5 6" key="1">
    <citation type="submission" date="2017-12" db="EMBL/GenBank/DDBJ databases">
        <title>Hemimetabolous genomes reveal molecular basis of termite eusociality.</title>
        <authorList>
            <person name="Harrison M.C."/>
            <person name="Jongepier E."/>
            <person name="Robertson H.M."/>
            <person name="Arning N."/>
            <person name="Bitard-Feildel T."/>
            <person name="Chao H."/>
            <person name="Childers C.P."/>
            <person name="Dinh H."/>
            <person name="Doddapaneni H."/>
            <person name="Dugan S."/>
            <person name="Gowin J."/>
            <person name="Greiner C."/>
            <person name="Han Y."/>
            <person name="Hu H."/>
            <person name="Hughes D.S.T."/>
            <person name="Huylmans A.-K."/>
            <person name="Kemena C."/>
            <person name="Kremer L.P.M."/>
            <person name="Lee S.L."/>
            <person name="Lopez-Ezquerra A."/>
            <person name="Mallet L."/>
            <person name="Monroy-Kuhn J.M."/>
            <person name="Moser A."/>
            <person name="Murali S.C."/>
            <person name="Muzny D.M."/>
            <person name="Otani S."/>
            <person name="Piulachs M.-D."/>
            <person name="Poelchau M."/>
            <person name="Qu J."/>
            <person name="Schaub F."/>
            <person name="Wada-Katsumata A."/>
            <person name="Worley K.C."/>
            <person name="Xie Q."/>
            <person name="Ylla G."/>
            <person name="Poulsen M."/>
            <person name="Gibbs R.A."/>
            <person name="Schal C."/>
            <person name="Richards S."/>
            <person name="Belles X."/>
            <person name="Korb J."/>
            <person name="Bornberg-Bauer E."/>
        </authorList>
    </citation>
    <scope>NUCLEOTIDE SEQUENCE [LARGE SCALE GENOMIC DNA]</scope>
    <source>
        <tissue evidence="5">Whole body</tissue>
    </source>
</reference>
<accession>A0A2J7PEH2</accession>
<dbReference type="PANTHER" id="PTHR24373:SF275">
    <property type="entry name" value="TIR DOMAIN-CONTAINING PROTEIN"/>
    <property type="match status" value="1"/>
</dbReference>
<dbReference type="OrthoDB" id="676979at2759"/>
<sequence length="323" mass="35532">MKQNSGKYELSVLQNKKNPAVSHCVAPCASNVDVPHSTTSRLTTPKSLAFVAMILLGAASGDCPSPCSCYSGGVDCSNRGLIHLKKDMFNWIGAQELPELTLENNRLILLPGHIFDPLWGLKTLNLNHNQLRILEVGVFSRLRNLRFLDMKDNQLVTLPIGLFEYQNKLISLDVRNNLLSTLDVETVSPMFNLNSLAIKGNPLNCDCNLQPVVIWSSGNIDNTDAECHFPPEYSNLSWYVLASALCTVLPFTASLAPSENVTDICIEMSTSVVDNYTEILSTTGAEPGSMQRRFNSFSGGNITMALLVFFNLLVLTVPLVFVF</sequence>
<feature type="transmembrane region" description="Helical" evidence="4">
    <location>
        <begin position="302"/>
        <end position="322"/>
    </location>
</feature>
<dbReference type="SUPFAM" id="SSF52058">
    <property type="entry name" value="L domain-like"/>
    <property type="match status" value="1"/>
</dbReference>
<dbReference type="Gene3D" id="3.80.10.10">
    <property type="entry name" value="Ribonuclease Inhibitor"/>
    <property type="match status" value="2"/>
</dbReference>
<dbReference type="Proteomes" id="UP000235965">
    <property type="component" value="Unassembled WGS sequence"/>
</dbReference>
<dbReference type="InParanoid" id="A0A2J7PEH2"/>
<dbReference type="InterPro" id="IPR001611">
    <property type="entry name" value="Leu-rich_rpt"/>
</dbReference>
<keyword evidence="2" id="KW-0732">Signal</keyword>
<organism evidence="5 6">
    <name type="scientific">Cryptotermes secundus</name>
    <dbReference type="NCBI Taxonomy" id="105785"/>
    <lineage>
        <taxon>Eukaryota</taxon>
        <taxon>Metazoa</taxon>
        <taxon>Ecdysozoa</taxon>
        <taxon>Arthropoda</taxon>
        <taxon>Hexapoda</taxon>
        <taxon>Insecta</taxon>
        <taxon>Pterygota</taxon>
        <taxon>Neoptera</taxon>
        <taxon>Polyneoptera</taxon>
        <taxon>Dictyoptera</taxon>
        <taxon>Blattodea</taxon>
        <taxon>Blattoidea</taxon>
        <taxon>Termitoidae</taxon>
        <taxon>Kalotermitidae</taxon>
        <taxon>Cryptotermitinae</taxon>
        <taxon>Cryptotermes</taxon>
    </lineage>
</organism>
<keyword evidence="4" id="KW-0812">Transmembrane</keyword>
<dbReference type="AlphaFoldDB" id="A0A2J7PEH2"/>
<name>A0A2J7PEH2_9NEOP</name>
<keyword evidence="6" id="KW-1185">Reference proteome</keyword>
<dbReference type="InterPro" id="IPR003591">
    <property type="entry name" value="Leu-rich_rpt_typical-subtyp"/>
</dbReference>
<keyword evidence="3" id="KW-0677">Repeat</keyword>
<evidence type="ECO:0000256" key="2">
    <source>
        <dbReference type="ARBA" id="ARBA00022729"/>
    </source>
</evidence>
<evidence type="ECO:0000313" key="6">
    <source>
        <dbReference type="Proteomes" id="UP000235965"/>
    </source>
</evidence>